<evidence type="ECO:0000313" key="3">
    <source>
        <dbReference type="EMBL" id="ASV30738.1"/>
    </source>
</evidence>
<dbReference type="SUPFAM" id="SSF55961">
    <property type="entry name" value="Bet v1-like"/>
    <property type="match status" value="1"/>
</dbReference>
<gene>
    <name evidence="3" type="ORF">CJ263_11205</name>
</gene>
<protein>
    <submittedName>
        <fullName evidence="3">Polyketide cyclase</fullName>
    </submittedName>
</protein>
<comment type="similarity">
    <text evidence="1">Belongs to the AHA1 family.</text>
</comment>
<accession>A0A223V6V6</accession>
<dbReference type="InterPro" id="IPR013538">
    <property type="entry name" value="ASHA1/2-like_C"/>
</dbReference>
<dbReference type="EMBL" id="CP022957">
    <property type="protein sequence ID" value="ASV30738.1"/>
    <property type="molecule type" value="Genomic_DNA"/>
</dbReference>
<dbReference type="KEGG" id="marb:CJ263_11205"/>
<dbReference type="AlphaFoldDB" id="A0A223V6V6"/>
<dbReference type="RefSeq" id="WP_094997356.1">
    <property type="nucleotide sequence ID" value="NZ_BMJL01000003.1"/>
</dbReference>
<name>A0A223V6V6_9FLAO</name>
<feature type="domain" description="Activator of Hsp90 ATPase homologue 1/2-like C-terminal" evidence="2">
    <location>
        <begin position="15"/>
        <end position="137"/>
    </location>
</feature>
<evidence type="ECO:0000313" key="4">
    <source>
        <dbReference type="Proteomes" id="UP000215244"/>
    </source>
</evidence>
<dbReference type="Proteomes" id="UP000215244">
    <property type="component" value="Chromosome"/>
</dbReference>
<proteinExistence type="inferred from homology"/>
<evidence type="ECO:0000256" key="1">
    <source>
        <dbReference type="ARBA" id="ARBA00006817"/>
    </source>
</evidence>
<dbReference type="Gene3D" id="3.30.530.20">
    <property type="match status" value="1"/>
</dbReference>
<sequence length="141" mass="16463">MQRDVNRLTAQTLIKAPIEMVWELWTNPVHIGKWNNMSEEWHTPVVENDLRAGGKLYLRMETKDGSEGFDYICNYDEIVMYKKIAHTTSDNRKTTITFVETEEGVRLTEAFEPESETPLDVQQEFCQSILNNFKHYAESTV</sequence>
<keyword evidence="4" id="KW-1185">Reference proteome</keyword>
<organism evidence="3 4">
    <name type="scientific">Maribacter cobaltidurans</name>
    <dbReference type="NCBI Taxonomy" id="1178778"/>
    <lineage>
        <taxon>Bacteria</taxon>
        <taxon>Pseudomonadati</taxon>
        <taxon>Bacteroidota</taxon>
        <taxon>Flavobacteriia</taxon>
        <taxon>Flavobacteriales</taxon>
        <taxon>Flavobacteriaceae</taxon>
        <taxon>Maribacter</taxon>
    </lineage>
</organism>
<dbReference type="InterPro" id="IPR023393">
    <property type="entry name" value="START-like_dom_sf"/>
</dbReference>
<reference evidence="3 4" key="1">
    <citation type="submission" date="2017-08" db="EMBL/GenBank/DDBJ databases">
        <title>The complete genome sequence of Maribacter sp. B1, isolated from deep-sea sediment.</title>
        <authorList>
            <person name="Wu Y.-H."/>
            <person name="Cheng H."/>
            <person name="Xu X.-W."/>
        </authorList>
    </citation>
    <scope>NUCLEOTIDE SEQUENCE [LARGE SCALE GENOMIC DNA]</scope>
    <source>
        <strain evidence="3 4">B1</strain>
    </source>
</reference>
<dbReference type="Pfam" id="PF08327">
    <property type="entry name" value="AHSA1"/>
    <property type="match status" value="1"/>
</dbReference>
<evidence type="ECO:0000259" key="2">
    <source>
        <dbReference type="Pfam" id="PF08327"/>
    </source>
</evidence>
<dbReference type="OrthoDB" id="384974at2"/>